<feature type="transmembrane region" description="Helical" evidence="1">
    <location>
        <begin position="191"/>
        <end position="211"/>
    </location>
</feature>
<feature type="transmembrane region" description="Helical" evidence="1">
    <location>
        <begin position="818"/>
        <end position="837"/>
    </location>
</feature>
<proteinExistence type="predicted"/>
<feature type="transmembrane region" description="Helical" evidence="1">
    <location>
        <begin position="126"/>
        <end position="145"/>
    </location>
</feature>
<comment type="caution">
    <text evidence="2">The sequence shown here is derived from an EMBL/GenBank/DDBJ whole genome shotgun (WGS) entry which is preliminary data.</text>
</comment>
<keyword evidence="1" id="KW-0472">Membrane</keyword>
<protein>
    <submittedName>
        <fullName evidence="2">YfhO family protein</fullName>
    </submittedName>
</protein>
<feature type="transmembrane region" description="Helical" evidence="1">
    <location>
        <begin position="7"/>
        <end position="25"/>
    </location>
</feature>
<sequence>MKKLLDSLGLFTIPILIIIAVFLRLDITPFGGNSIWYIDLPQQMTMFYNHLYDVLKGNASPIYTWNYGMGTSFWATIAYYLSSPLSILILLFPRSFIPFSILVIWLIKIGLSSVTMAYLLRKHFTPQRWIIFIFSISYALMSYSITYYFLPMWIDAVYLLPIIIAGVHEILKSERSHIFLIGLTLMFFANFYISYMVGLFVFLYFVGELYLHSLGKKERLKRFFLFFKSVILAFLFTCFITIPTFLELRKNKYTAADVNELSYLLNPLDLYGSFFNGTTIIQNLSIYAGVGVILLVPLYFLNKTFPVKERVVYGFLLGFLLYSMTFTFLNMAWHVFELPNGAHYRYAFIVSFLMIILSVKAAGELEWITMRQIIGVAGVNLVFLSLANKLLDGNIYTLWLINKNLFILVALTILIVVLMNKKGSILLHTFAKMGLCLLILVDLGMNSQTILRNYISPSHPVNWYDVHNPSYEKAFNRLQEMDDSFYRTKVDPSLVTTLNESLRYKYKGMGIYTSTGNGEHNLFLRELGYAANSRAANMGNGIFLSDALFGFKYVVTTSELDERIYTKMFQEGNIMVYRIHMNLPLGYMVDQGFMNKGGEKGMFNIQNHLMDGEEASYYEKQNPEAILHSLEEVVNEAGKKVVQRESGNGTPSIETNMTISDTRELYMNLDAETIQNFEEKINILINGAEVRPQNMGLGGFISLGTYEDESLNIRVQLEKDTQTMQIPSFYTLNYSELEKAINGLQNKALEIKEYSDTQVTGEIIVQDKGTLFLSIPYDENWKVTVDGENAEYEKVGSFIGVPLSEGTHTVHLEYVPKILYMTMAISGLSLLLYLVFLGRRILFARKSHVPTVRE</sequence>
<feature type="transmembrane region" description="Helical" evidence="1">
    <location>
        <begin position="73"/>
        <end position="92"/>
    </location>
</feature>
<organism evidence="2 3">
    <name type="scientific">Niallia endozanthoxylica</name>
    <dbReference type="NCBI Taxonomy" id="2036016"/>
    <lineage>
        <taxon>Bacteria</taxon>
        <taxon>Bacillati</taxon>
        <taxon>Bacillota</taxon>
        <taxon>Bacilli</taxon>
        <taxon>Bacillales</taxon>
        <taxon>Bacillaceae</taxon>
        <taxon>Niallia</taxon>
    </lineage>
</organism>
<dbReference type="RefSeq" id="WP_150441024.1">
    <property type="nucleotide sequence ID" value="NZ_VYKL01000025.1"/>
</dbReference>
<dbReference type="Proteomes" id="UP000326671">
    <property type="component" value="Unassembled WGS sequence"/>
</dbReference>
<dbReference type="PANTHER" id="PTHR38454:SF1">
    <property type="entry name" value="INTEGRAL MEMBRANE PROTEIN"/>
    <property type="match status" value="1"/>
</dbReference>
<evidence type="ECO:0000313" key="3">
    <source>
        <dbReference type="Proteomes" id="UP000326671"/>
    </source>
</evidence>
<evidence type="ECO:0000313" key="2">
    <source>
        <dbReference type="EMBL" id="KAA9022029.1"/>
    </source>
</evidence>
<dbReference type="EMBL" id="VYKL01000025">
    <property type="protein sequence ID" value="KAA9022029.1"/>
    <property type="molecule type" value="Genomic_DNA"/>
</dbReference>
<reference evidence="2 3" key="1">
    <citation type="submission" date="2019-09" db="EMBL/GenBank/DDBJ databases">
        <title>Whole genome sequences of isolates from the Mars Exploration Rovers.</title>
        <authorList>
            <person name="Seuylemezian A."/>
            <person name="Vaishampayan P."/>
        </authorList>
    </citation>
    <scope>NUCLEOTIDE SEQUENCE [LARGE SCALE GENOMIC DNA]</scope>
    <source>
        <strain evidence="2 3">MER_TA_151</strain>
    </source>
</reference>
<feature type="transmembrane region" description="Helical" evidence="1">
    <location>
        <begin position="99"/>
        <end position="120"/>
    </location>
</feature>
<gene>
    <name evidence="2" type="ORF">F4V44_16025</name>
</gene>
<dbReference type="AlphaFoldDB" id="A0A5J5HNS1"/>
<evidence type="ECO:0000256" key="1">
    <source>
        <dbReference type="SAM" id="Phobius"/>
    </source>
</evidence>
<keyword evidence="3" id="KW-1185">Reference proteome</keyword>
<feature type="transmembrane region" description="Helical" evidence="1">
    <location>
        <begin position="342"/>
        <end position="361"/>
    </location>
</feature>
<feature type="transmembrane region" description="Helical" evidence="1">
    <location>
        <begin position="397"/>
        <end position="418"/>
    </location>
</feature>
<feature type="transmembrane region" description="Helical" evidence="1">
    <location>
        <begin position="223"/>
        <end position="246"/>
    </location>
</feature>
<feature type="transmembrane region" description="Helical" evidence="1">
    <location>
        <begin position="373"/>
        <end position="391"/>
    </location>
</feature>
<feature type="transmembrane region" description="Helical" evidence="1">
    <location>
        <begin position="280"/>
        <end position="301"/>
    </location>
</feature>
<dbReference type="PANTHER" id="PTHR38454">
    <property type="entry name" value="INTEGRAL MEMBRANE PROTEIN-RELATED"/>
    <property type="match status" value="1"/>
</dbReference>
<dbReference type="OrthoDB" id="9815466at2"/>
<dbReference type="Pfam" id="PF09586">
    <property type="entry name" value="YfhO"/>
    <property type="match status" value="1"/>
</dbReference>
<keyword evidence="1" id="KW-1133">Transmembrane helix</keyword>
<name>A0A5J5HNS1_9BACI</name>
<feature type="transmembrane region" description="Helical" evidence="1">
    <location>
        <begin position="152"/>
        <end position="171"/>
    </location>
</feature>
<accession>A0A5J5HNS1</accession>
<keyword evidence="1" id="KW-0812">Transmembrane</keyword>
<dbReference type="InterPro" id="IPR018580">
    <property type="entry name" value="Uncharacterised_YfhO"/>
</dbReference>
<feature type="transmembrane region" description="Helical" evidence="1">
    <location>
        <begin position="313"/>
        <end position="336"/>
    </location>
</feature>
<feature type="transmembrane region" description="Helical" evidence="1">
    <location>
        <begin position="425"/>
        <end position="445"/>
    </location>
</feature>